<organism evidence="2 3">
    <name type="scientific">Bombardia bombarda</name>
    <dbReference type="NCBI Taxonomy" id="252184"/>
    <lineage>
        <taxon>Eukaryota</taxon>
        <taxon>Fungi</taxon>
        <taxon>Dikarya</taxon>
        <taxon>Ascomycota</taxon>
        <taxon>Pezizomycotina</taxon>
        <taxon>Sordariomycetes</taxon>
        <taxon>Sordariomycetidae</taxon>
        <taxon>Sordariales</taxon>
        <taxon>Lasiosphaeriaceae</taxon>
        <taxon>Bombardia</taxon>
    </lineage>
</organism>
<evidence type="ECO:0000313" key="3">
    <source>
        <dbReference type="Proteomes" id="UP001174934"/>
    </source>
</evidence>
<evidence type="ECO:0000313" key="2">
    <source>
        <dbReference type="EMBL" id="KAK0637351.1"/>
    </source>
</evidence>
<reference evidence="2" key="1">
    <citation type="submission" date="2023-06" db="EMBL/GenBank/DDBJ databases">
        <title>Genome-scale phylogeny and comparative genomics of the fungal order Sordariales.</title>
        <authorList>
            <consortium name="Lawrence Berkeley National Laboratory"/>
            <person name="Hensen N."/>
            <person name="Bonometti L."/>
            <person name="Westerberg I."/>
            <person name="Brannstrom I.O."/>
            <person name="Guillou S."/>
            <person name="Cros-Aarteil S."/>
            <person name="Calhoun S."/>
            <person name="Haridas S."/>
            <person name="Kuo A."/>
            <person name="Mondo S."/>
            <person name="Pangilinan J."/>
            <person name="Riley R."/>
            <person name="LaButti K."/>
            <person name="Andreopoulos B."/>
            <person name="Lipzen A."/>
            <person name="Chen C."/>
            <person name="Yanf M."/>
            <person name="Daum C."/>
            <person name="Ng V."/>
            <person name="Clum A."/>
            <person name="Steindorff A."/>
            <person name="Ohm R."/>
            <person name="Martin F."/>
            <person name="Silar P."/>
            <person name="Natvig D."/>
            <person name="Lalanne C."/>
            <person name="Gautier V."/>
            <person name="Ament-velasquez S.L."/>
            <person name="Kruys A."/>
            <person name="Hutchinson M.I."/>
            <person name="Powell A.J."/>
            <person name="Barry K."/>
            <person name="Miller A.N."/>
            <person name="Grigoriev I.V."/>
            <person name="Debuchy R."/>
            <person name="Gladieux P."/>
            <person name="Thoren M.H."/>
            <person name="Johannesson H."/>
        </authorList>
    </citation>
    <scope>NUCLEOTIDE SEQUENCE</scope>
    <source>
        <strain evidence="2">SMH3391-2</strain>
    </source>
</reference>
<dbReference type="EMBL" id="JAULSR010000001">
    <property type="protein sequence ID" value="KAK0637351.1"/>
    <property type="molecule type" value="Genomic_DNA"/>
</dbReference>
<feature type="signal peptide" evidence="1">
    <location>
        <begin position="1"/>
        <end position="16"/>
    </location>
</feature>
<gene>
    <name evidence="2" type="ORF">B0T17DRAFT_613951</name>
</gene>
<dbReference type="AlphaFoldDB" id="A0AA39XNM2"/>
<proteinExistence type="predicted"/>
<accession>A0AA39XNM2</accession>
<name>A0AA39XNM2_9PEZI</name>
<sequence length="200" mass="21137">MKSTIISLILPALALANPLIATRQAERAKFTGAVTTSGAGCPAGSATATFSSGDFLNETATITLSVYRVAVGPNVPSDQREKDCKVELPIHFPLGCTRVNFNSTLTGAYQLNGDRVTGSYTRAYVLSPGQLQGGNPPALTFPQPFPAPAYIQQDGFVGTENIRNVNEQTVSFSLQGRLSLQNPASQSGELSNDVWSVKTA</sequence>
<comment type="caution">
    <text evidence="2">The sequence shown here is derived from an EMBL/GenBank/DDBJ whole genome shotgun (WGS) entry which is preliminary data.</text>
</comment>
<protein>
    <submittedName>
        <fullName evidence="2">Uncharacterized protein</fullName>
    </submittedName>
</protein>
<dbReference type="Pfam" id="PF14273">
    <property type="entry name" value="DUF4360"/>
    <property type="match status" value="1"/>
</dbReference>
<dbReference type="Proteomes" id="UP001174934">
    <property type="component" value="Unassembled WGS sequence"/>
</dbReference>
<dbReference type="InterPro" id="IPR025649">
    <property type="entry name" value="DUF4360"/>
</dbReference>
<evidence type="ECO:0000256" key="1">
    <source>
        <dbReference type="SAM" id="SignalP"/>
    </source>
</evidence>
<feature type="chain" id="PRO_5041281331" evidence="1">
    <location>
        <begin position="17"/>
        <end position="200"/>
    </location>
</feature>
<keyword evidence="3" id="KW-1185">Reference proteome</keyword>
<keyword evidence="1" id="KW-0732">Signal</keyword>